<evidence type="ECO:0000256" key="8">
    <source>
        <dbReference type="SAM" id="MobiDB-lite"/>
    </source>
</evidence>
<evidence type="ECO:0000256" key="7">
    <source>
        <dbReference type="PROSITE-ProRule" id="PRU00042"/>
    </source>
</evidence>
<dbReference type="Pfam" id="PF00096">
    <property type="entry name" value="zf-C2H2"/>
    <property type="match status" value="3"/>
</dbReference>
<dbReference type="InterPro" id="IPR013087">
    <property type="entry name" value="Znf_C2H2_type"/>
</dbReference>
<comment type="subcellular location">
    <subcellularLocation>
        <location evidence="1">Nucleus</location>
    </subcellularLocation>
</comment>
<feature type="domain" description="C2H2-type" evidence="9">
    <location>
        <begin position="344"/>
        <end position="373"/>
    </location>
</feature>
<evidence type="ECO:0000259" key="9">
    <source>
        <dbReference type="PROSITE" id="PS50157"/>
    </source>
</evidence>
<keyword evidence="6" id="KW-0539">Nucleus</keyword>
<dbReference type="Proteomes" id="UP000289886">
    <property type="component" value="Unassembled WGS sequence"/>
</dbReference>
<organism evidence="10 11">
    <name type="scientific">Acipenser ruthenus</name>
    <name type="common">Sterlet sturgeon</name>
    <dbReference type="NCBI Taxonomy" id="7906"/>
    <lineage>
        <taxon>Eukaryota</taxon>
        <taxon>Metazoa</taxon>
        <taxon>Chordata</taxon>
        <taxon>Craniata</taxon>
        <taxon>Vertebrata</taxon>
        <taxon>Euteleostomi</taxon>
        <taxon>Actinopterygii</taxon>
        <taxon>Chondrostei</taxon>
        <taxon>Acipenseriformes</taxon>
        <taxon>Acipenseridae</taxon>
        <taxon>Acipenser</taxon>
    </lineage>
</organism>
<keyword evidence="3" id="KW-0677">Repeat</keyword>
<feature type="compositionally biased region" description="Polar residues" evidence="8">
    <location>
        <begin position="193"/>
        <end position="208"/>
    </location>
</feature>
<dbReference type="AlphaFoldDB" id="A0A444UPQ9"/>
<evidence type="ECO:0000313" key="10">
    <source>
        <dbReference type="EMBL" id="RXM37168.1"/>
    </source>
</evidence>
<proteinExistence type="predicted"/>
<dbReference type="GO" id="GO:0000981">
    <property type="term" value="F:DNA-binding transcription factor activity, RNA polymerase II-specific"/>
    <property type="evidence" value="ECO:0007669"/>
    <property type="project" value="TreeGrafter"/>
</dbReference>
<keyword evidence="4 7" id="KW-0863">Zinc-finger</keyword>
<dbReference type="SMART" id="SM00355">
    <property type="entry name" value="ZnF_C2H2"/>
    <property type="match status" value="3"/>
</dbReference>
<keyword evidence="11" id="KW-1185">Reference proteome</keyword>
<dbReference type="FunFam" id="3.30.160.60:FF:000091">
    <property type="entry name" value="Putative Krueppel-like factor 12"/>
    <property type="match status" value="1"/>
</dbReference>
<evidence type="ECO:0000256" key="5">
    <source>
        <dbReference type="ARBA" id="ARBA00022833"/>
    </source>
</evidence>
<reference evidence="10 11" key="1">
    <citation type="submission" date="2019-01" db="EMBL/GenBank/DDBJ databases">
        <title>Draft Genome and Complete Hox-Cluster Characterization of the Sterlet Sturgeon (Acipenser ruthenus).</title>
        <authorList>
            <person name="Wei Q."/>
        </authorList>
    </citation>
    <scope>NUCLEOTIDE SEQUENCE [LARGE SCALE GENOMIC DNA]</scope>
    <source>
        <strain evidence="10">WHYD16114868_AA</strain>
        <tissue evidence="10">Blood</tissue>
    </source>
</reference>
<feature type="region of interest" description="Disordered" evidence="8">
    <location>
        <begin position="140"/>
        <end position="211"/>
    </location>
</feature>
<feature type="domain" description="C2H2-type" evidence="9">
    <location>
        <begin position="404"/>
        <end position="426"/>
    </location>
</feature>
<dbReference type="InterPro" id="IPR036236">
    <property type="entry name" value="Znf_C2H2_sf"/>
</dbReference>
<dbReference type="FunFam" id="3.30.160.60:FF:000018">
    <property type="entry name" value="Krueppel-like factor 15"/>
    <property type="match status" value="1"/>
</dbReference>
<keyword evidence="2" id="KW-0479">Metal-binding</keyword>
<evidence type="ECO:0000256" key="6">
    <source>
        <dbReference type="ARBA" id="ARBA00023242"/>
    </source>
</evidence>
<dbReference type="GO" id="GO:0005634">
    <property type="term" value="C:nucleus"/>
    <property type="evidence" value="ECO:0007669"/>
    <property type="project" value="UniProtKB-SubCell"/>
</dbReference>
<dbReference type="EMBL" id="SCEB01214099">
    <property type="protein sequence ID" value="RXM37168.1"/>
    <property type="molecule type" value="Genomic_DNA"/>
</dbReference>
<feature type="region of interest" description="Disordered" evidence="8">
    <location>
        <begin position="296"/>
        <end position="315"/>
    </location>
</feature>
<evidence type="ECO:0000256" key="1">
    <source>
        <dbReference type="ARBA" id="ARBA00004123"/>
    </source>
</evidence>
<feature type="compositionally biased region" description="Low complexity" evidence="8">
    <location>
        <begin position="163"/>
        <end position="187"/>
    </location>
</feature>
<protein>
    <submittedName>
        <fullName evidence="10">Krueppel-like factor 3</fullName>
    </submittedName>
</protein>
<dbReference type="GO" id="GO:0008270">
    <property type="term" value="F:zinc ion binding"/>
    <property type="evidence" value="ECO:0007669"/>
    <property type="project" value="UniProtKB-KW"/>
</dbReference>
<feature type="domain" description="C2H2-type" evidence="9">
    <location>
        <begin position="374"/>
        <end position="403"/>
    </location>
</feature>
<sequence length="429" mass="47772">MPELSTALVLALLSTPAVVTVALGMAGFLPVALDTWVPPSWALDAWAPPSWVLDSQALPFWVLDAQPPPPPLGAGCSGRTVTQENRMCKPAKMLTYDYLPVKQEPMESSFYSDYIAKTLVKPPEKYNVMYTSQNGLHRLHQFHDGLPNGNQMEPVDLSLNKRSSPPFSRSSPSSPYSLTTLSNSSLSHGICMSPSSSPHKRTSPTVSPHSVPMSFPSIMSPILPSTGLPSQGMISVIPSVMVQPVSLFYTSHQPFMVSSMMNDELRSLSSMQEMGGLSHEVMKPIKSDSRTEPIQESYHEEVSSSGMNSSIVSNESNTPSVIVQPLKHPQPVESPDTMKKRRIHRCDYEGCNKVYTKSSHLKAHRRTHTGEKPYKCMWEGCTWKFARSDELTRHFRKHTGIKPFQCPDCDRSFSRSDHLALHKKRHLLV</sequence>
<evidence type="ECO:0000256" key="2">
    <source>
        <dbReference type="ARBA" id="ARBA00022723"/>
    </source>
</evidence>
<dbReference type="CDD" id="cd21577">
    <property type="entry name" value="KLF3_N"/>
    <property type="match status" value="1"/>
</dbReference>
<name>A0A444UPQ9_ACIRT</name>
<dbReference type="FunFam" id="3.30.160.60:FF:000021">
    <property type="entry name" value="Basic krueppel-like factor 3"/>
    <property type="match status" value="1"/>
</dbReference>
<accession>A0A444UPQ9</accession>
<evidence type="ECO:0000256" key="4">
    <source>
        <dbReference type="ARBA" id="ARBA00022771"/>
    </source>
</evidence>
<dbReference type="GO" id="GO:0000978">
    <property type="term" value="F:RNA polymerase II cis-regulatory region sequence-specific DNA binding"/>
    <property type="evidence" value="ECO:0007669"/>
    <property type="project" value="TreeGrafter"/>
</dbReference>
<comment type="caution">
    <text evidence="10">The sequence shown here is derived from an EMBL/GenBank/DDBJ whole genome shotgun (WGS) entry which is preliminary data.</text>
</comment>
<dbReference type="PROSITE" id="PS50157">
    <property type="entry name" value="ZINC_FINGER_C2H2_2"/>
    <property type="match status" value="3"/>
</dbReference>
<dbReference type="SUPFAM" id="SSF57667">
    <property type="entry name" value="beta-beta-alpha zinc fingers"/>
    <property type="match status" value="2"/>
</dbReference>
<dbReference type="PANTHER" id="PTHR23235:SF143">
    <property type="entry name" value="KRUEPPEL-LIKE FACTOR 3"/>
    <property type="match status" value="1"/>
</dbReference>
<dbReference type="PANTHER" id="PTHR23235">
    <property type="entry name" value="KRUEPPEL-LIKE TRANSCRIPTION FACTOR"/>
    <property type="match status" value="1"/>
</dbReference>
<dbReference type="PROSITE" id="PS00028">
    <property type="entry name" value="ZINC_FINGER_C2H2_1"/>
    <property type="match status" value="3"/>
</dbReference>
<evidence type="ECO:0000256" key="3">
    <source>
        <dbReference type="ARBA" id="ARBA00022737"/>
    </source>
</evidence>
<evidence type="ECO:0000313" key="11">
    <source>
        <dbReference type="Proteomes" id="UP000289886"/>
    </source>
</evidence>
<gene>
    <name evidence="10" type="ORF">EOD39_11150</name>
</gene>
<keyword evidence="5" id="KW-0862">Zinc</keyword>
<dbReference type="Gene3D" id="3.30.160.60">
    <property type="entry name" value="Classic Zinc Finger"/>
    <property type="match status" value="3"/>
</dbReference>
<feature type="compositionally biased region" description="Low complexity" evidence="8">
    <location>
        <begin position="303"/>
        <end position="315"/>
    </location>
</feature>